<dbReference type="EMBL" id="DACSEO010000022">
    <property type="protein sequence ID" value="HAT1681647.1"/>
    <property type="molecule type" value="Genomic_DNA"/>
</dbReference>
<reference evidence="2" key="2">
    <citation type="submission" date="2020-11" db="EMBL/GenBank/DDBJ databases">
        <authorList>
            <consortium name="NCBI Pathogen Detection Project"/>
        </authorList>
    </citation>
    <scope>NUCLEOTIDE SEQUENCE</scope>
    <source>
        <strain evidence="2">R404</strain>
    </source>
</reference>
<sequence length="95" mass="10489">MKYLTGIFIDILVTALFVTGAWLHLNGPVAAVHGFLWVAALACLVPLLSPAIQQKMTEIYSRHPPLWRVYDLFSDVGFIVLTARSGGDVLTVFLM</sequence>
<comment type="caution">
    <text evidence="2">The sequence shown here is derived from an EMBL/GenBank/DDBJ whole genome shotgun (WGS) entry which is preliminary data.</text>
</comment>
<gene>
    <name evidence="2" type="ORF">I8Y21_002312</name>
</gene>
<evidence type="ECO:0000313" key="3">
    <source>
        <dbReference type="Proteomes" id="UP000856143"/>
    </source>
</evidence>
<feature type="transmembrane region" description="Helical" evidence="1">
    <location>
        <begin position="7"/>
        <end position="25"/>
    </location>
</feature>
<evidence type="ECO:0000256" key="1">
    <source>
        <dbReference type="SAM" id="Phobius"/>
    </source>
</evidence>
<keyword evidence="1" id="KW-0812">Transmembrane</keyword>
<dbReference type="AlphaFoldDB" id="A0AAN5RDK0"/>
<protein>
    <submittedName>
        <fullName evidence="2">Uncharacterized protein</fullName>
    </submittedName>
</protein>
<keyword evidence="1" id="KW-1133">Transmembrane helix</keyword>
<proteinExistence type="predicted"/>
<accession>A0AAN5RDK0</accession>
<keyword evidence="1" id="KW-0472">Membrane</keyword>
<dbReference type="Proteomes" id="UP000856143">
    <property type="component" value="Unassembled WGS sequence"/>
</dbReference>
<feature type="transmembrane region" description="Helical" evidence="1">
    <location>
        <begin position="31"/>
        <end position="52"/>
    </location>
</feature>
<name>A0AAN5RDK0_KLEOX</name>
<organism evidence="2 3">
    <name type="scientific">Klebsiella oxytoca</name>
    <dbReference type="NCBI Taxonomy" id="571"/>
    <lineage>
        <taxon>Bacteria</taxon>
        <taxon>Pseudomonadati</taxon>
        <taxon>Pseudomonadota</taxon>
        <taxon>Gammaproteobacteria</taxon>
        <taxon>Enterobacterales</taxon>
        <taxon>Enterobacteriaceae</taxon>
        <taxon>Klebsiella/Raoultella group</taxon>
        <taxon>Klebsiella</taxon>
    </lineage>
</organism>
<reference evidence="2" key="1">
    <citation type="journal article" date="2018" name="Genome Biol.">
        <title>SKESA: strategic k-mer extension for scrupulous assemblies.</title>
        <authorList>
            <person name="Souvorov A."/>
            <person name="Agarwala R."/>
            <person name="Lipman D.J."/>
        </authorList>
    </citation>
    <scope>NUCLEOTIDE SEQUENCE</scope>
    <source>
        <strain evidence="2">R404</strain>
    </source>
</reference>
<evidence type="ECO:0000313" key="2">
    <source>
        <dbReference type="EMBL" id="HAT1681647.1"/>
    </source>
</evidence>